<dbReference type="STRING" id="337451.A0A443NDR7"/>
<accession>A0A443NDR7</accession>
<proteinExistence type="inferred from homology"/>
<dbReference type="PANTHER" id="PTHR33091">
    <property type="entry name" value="PROTEIN, PUTATIVE, EXPRESSED-RELATED"/>
    <property type="match status" value="1"/>
</dbReference>
<dbReference type="GO" id="GO:0004867">
    <property type="term" value="F:serine-type endopeptidase inhibitor activity"/>
    <property type="evidence" value="ECO:0007669"/>
    <property type="project" value="UniProtKB-KW"/>
</dbReference>
<dbReference type="InterPro" id="IPR036354">
    <property type="entry name" value="Prot_inh_pot1_sf"/>
</dbReference>
<keyword evidence="2" id="KW-0646">Protease inhibitor</keyword>
<evidence type="ECO:0000256" key="1">
    <source>
        <dbReference type="ARBA" id="ARBA00008210"/>
    </source>
</evidence>
<dbReference type="OrthoDB" id="658623at2759"/>
<dbReference type="GO" id="GO:0009611">
    <property type="term" value="P:response to wounding"/>
    <property type="evidence" value="ECO:0007669"/>
    <property type="project" value="InterPro"/>
</dbReference>
<protein>
    <submittedName>
        <fullName evidence="5">Subtilisin inhibitor CLSI-I</fullName>
    </submittedName>
</protein>
<gene>
    <name evidence="5" type="ORF">CKAN_00515500</name>
</gene>
<dbReference type="AlphaFoldDB" id="A0A443NDR7"/>
<dbReference type="PRINTS" id="PR00292">
    <property type="entry name" value="POTATOINHBTR"/>
</dbReference>
<keyword evidence="6" id="KW-1185">Reference proteome</keyword>
<evidence type="ECO:0000256" key="2">
    <source>
        <dbReference type="ARBA" id="ARBA00022690"/>
    </source>
</evidence>
<dbReference type="Proteomes" id="UP000283530">
    <property type="component" value="Unassembled WGS sequence"/>
</dbReference>
<dbReference type="SUPFAM" id="SSF54654">
    <property type="entry name" value="CI-2 family of serine protease inhibitors"/>
    <property type="match status" value="1"/>
</dbReference>
<comment type="caution">
    <text evidence="5">The sequence shown here is derived from an EMBL/GenBank/DDBJ whole genome shotgun (WGS) entry which is preliminary data.</text>
</comment>
<reference evidence="5 6" key="1">
    <citation type="journal article" date="2019" name="Nat. Plants">
        <title>Stout camphor tree genome fills gaps in understanding of flowering plant genome evolution.</title>
        <authorList>
            <person name="Chaw S.M."/>
            <person name="Liu Y.C."/>
            <person name="Wu Y.W."/>
            <person name="Wang H.Y."/>
            <person name="Lin C.I."/>
            <person name="Wu C.S."/>
            <person name="Ke H.M."/>
            <person name="Chang L.Y."/>
            <person name="Hsu C.Y."/>
            <person name="Yang H.T."/>
            <person name="Sudianto E."/>
            <person name="Hsu M.H."/>
            <person name="Wu K.P."/>
            <person name="Wang L.N."/>
            <person name="Leebens-Mack J.H."/>
            <person name="Tsai I.J."/>
        </authorList>
    </citation>
    <scope>NUCLEOTIDE SEQUENCE [LARGE SCALE GENOMIC DNA]</scope>
    <source>
        <strain evidence="6">cv. Chaw 1501</strain>
        <tissue evidence="5">Young leaves</tissue>
    </source>
</reference>
<organism evidence="5 6">
    <name type="scientific">Cinnamomum micranthum f. kanehirae</name>
    <dbReference type="NCBI Taxonomy" id="337451"/>
    <lineage>
        <taxon>Eukaryota</taxon>
        <taxon>Viridiplantae</taxon>
        <taxon>Streptophyta</taxon>
        <taxon>Embryophyta</taxon>
        <taxon>Tracheophyta</taxon>
        <taxon>Spermatophyta</taxon>
        <taxon>Magnoliopsida</taxon>
        <taxon>Magnoliidae</taxon>
        <taxon>Laurales</taxon>
        <taxon>Lauraceae</taxon>
        <taxon>Cinnamomum</taxon>
    </lineage>
</organism>
<comment type="similarity">
    <text evidence="1">Belongs to the protease inhibitor I13 (potato type I serine protease inhibitor) family.</text>
</comment>
<dbReference type="InterPro" id="IPR000864">
    <property type="entry name" value="Prot_inh_pot1"/>
</dbReference>
<evidence type="ECO:0000313" key="6">
    <source>
        <dbReference type="Proteomes" id="UP000283530"/>
    </source>
</evidence>
<dbReference type="PROSITE" id="PS00285">
    <property type="entry name" value="POTATO_INHIBITOR"/>
    <property type="match status" value="1"/>
</dbReference>
<dbReference type="PANTHER" id="PTHR33091:SF29">
    <property type="entry name" value="SUBTILISIN INHIBITOR 1"/>
    <property type="match status" value="1"/>
</dbReference>
<sequence>MGSRPKVGQSAIATERMPSVNTEGEEIKGRWPEVVGLTVEDAKNIIRKDKPRALFEVVPPNSCVSQDFRPQRVRLYVDHAGIIKRPPCIG</sequence>
<evidence type="ECO:0000256" key="4">
    <source>
        <dbReference type="SAM" id="MobiDB-lite"/>
    </source>
</evidence>
<dbReference type="EMBL" id="QPKB01000002">
    <property type="protein sequence ID" value="RWR76700.1"/>
    <property type="molecule type" value="Genomic_DNA"/>
</dbReference>
<feature type="region of interest" description="Disordered" evidence="4">
    <location>
        <begin position="1"/>
        <end position="25"/>
    </location>
</feature>
<evidence type="ECO:0000256" key="3">
    <source>
        <dbReference type="ARBA" id="ARBA00022900"/>
    </source>
</evidence>
<dbReference type="Pfam" id="PF00280">
    <property type="entry name" value="potato_inhibit"/>
    <property type="match status" value="1"/>
</dbReference>
<name>A0A443NDR7_9MAGN</name>
<keyword evidence="3" id="KW-0722">Serine protease inhibitor</keyword>
<dbReference type="Gene3D" id="3.30.10.10">
    <property type="entry name" value="Trypsin Inhibitor V, subunit A"/>
    <property type="match status" value="1"/>
</dbReference>
<evidence type="ECO:0000313" key="5">
    <source>
        <dbReference type="EMBL" id="RWR76700.1"/>
    </source>
</evidence>